<dbReference type="EMBL" id="ASPP01041269">
    <property type="protein sequence ID" value="ETO00356.1"/>
    <property type="molecule type" value="Genomic_DNA"/>
</dbReference>
<accession>X6LG73</accession>
<name>X6LG73_RETFI</name>
<organism evidence="1 2">
    <name type="scientific">Reticulomyxa filosa</name>
    <dbReference type="NCBI Taxonomy" id="46433"/>
    <lineage>
        <taxon>Eukaryota</taxon>
        <taxon>Sar</taxon>
        <taxon>Rhizaria</taxon>
        <taxon>Retaria</taxon>
        <taxon>Foraminifera</taxon>
        <taxon>Monothalamids</taxon>
        <taxon>Reticulomyxidae</taxon>
        <taxon>Reticulomyxa</taxon>
    </lineage>
</organism>
<dbReference type="AlphaFoldDB" id="X6LG73"/>
<evidence type="ECO:0000313" key="2">
    <source>
        <dbReference type="Proteomes" id="UP000023152"/>
    </source>
</evidence>
<protein>
    <submittedName>
        <fullName evidence="1">Uncharacterized protein</fullName>
    </submittedName>
</protein>
<keyword evidence="2" id="KW-1185">Reference proteome</keyword>
<dbReference type="Proteomes" id="UP000023152">
    <property type="component" value="Unassembled WGS sequence"/>
</dbReference>
<feature type="non-terminal residue" evidence="1">
    <location>
        <position position="1"/>
    </location>
</feature>
<proteinExistence type="predicted"/>
<evidence type="ECO:0000313" key="1">
    <source>
        <dbReference type="EMBL" id="ETO00356.1"/>
    </source>
</evidence>
<gene>
    <name evidence="1" type="ORF">RFI_37091</name>
</gene>
<sequence length="177" mass="20454">LNNWHYNANDCTVNNKIYFVTKQRSWILCSTRKHKDDSANDGPYFDCMRGRDYFTCLSNLVENLGFALQSSTQEITHSADFLHFKVGDNIRFSRFKIGIIRFIGITEETGTHEILLVLSFVLFLDVNAKDGSIGETALFVVSRVQLFYITKKKNEQLHAFRGRSATNLQYKYLITFS</sequence>
<reference evidence="1 2" key="1">
    <citation type="journal article" date="2013" name="Curr. Biol.">
        <title>The Genome of the Foraminiferan Reticulomyxa filosa.</title>
        <authorList>
            <person name="Glockner G."/>
            <person name="Hulsmann N."/>
            <person name="Schleicher M."/>
            <person name="Noegel A.A."/>
            <person name="Eichinger L."/>
            <person name="Gallinger C."/>
            <person name="Pawlowski J."/>
            <person name="Sierra R."/>
            <person name="Euteneuer U."/>
            <person name="Pillet L."/>
            <person name="Moustafa A."/>
            <person name="Platzer M."/>
            <person name="Groth M."/>
            <person name="Szafranski K."/>
            <person name="Schliwa M."/>
        </authorList>
    </citation>
    <scope>NUCLEOTIDE SEQUENCE [LARGE SCALE GENOMIC DNA]</scope>
</reference>
<comment type="caution">
    <text evidence="1">The sequence shown here is derived from an EMBL/GenBank/DDBJ whole genome shotgun (WGS) entry which is preliminary data.</text>
</comment>